<dbReference type="PANTHER" id="PTHR48098">
    <property type="entry name" value="ENTEROCHELIN ESTERASE-RELATED"/>
    <property type="match status" value="1"/>
</dbReference>
<dbReference type="RefSeq" id="WP_345093842.1">
    <property type="nucleotide sequence ID" value="NZ_BAABCS010000017.1"/>
</dbReference>
<organism evidence="2 3">
    <name type="scientific">Flavobacterium chungnamense</name>
    <dbReference type="NCBI Taxonomy" id="706182"/>
    <lineage>
        <taxon>Bacteria</taxon>
        <taxon>Pseudomonadati</taxon>
        <taxon>Bacteroidota</taxon>
        <taxon>Flavobacteriia</taxon>
        <taxon>Flavobacteriales</taxon>
        <taxon>Flavobacteriaceae</taxon>
        <taxon>Flavobacterium</taxon>
    </lineage>
</organism>
<name>A0ABP7UTV9_9FLAO</name>
<gene>
    <name evidence="2" type="ORF">GCM10022388_18260</name>
</gene>
<evidence type="ECO:0000256" key="1">
    <source>
        <dbReference type="SAM" id="SignalP"/>
    </source>
</evidence>
<feature type="chain" id="PRO_5046376295" description="Alpha-mannosidase" evidence="1">
    <location>
        <begin position="19"/>
        <end position="267"/>
    </location>
</feature>
<accession>A0ABP7UTV9</accession>
<dbReference type="InterPro" id="IPR000801">
    <property type="entry name" value="Esterase-like"/>
</dbReference>
<protein>
    <recommendedName>
        <fullName evidence="4">Alpha-mannosidase</fullName>
    </recommendedName>
</protein>
<dbReference type="InterPro" id="IPR050583">
    <property type="entry name" value="Mycobacterial_A85_antigen"/>
</dbReference>
<keyword evidence="3" id="KW-1185">Reference proteome</keyword>
<comment type="caution">
    <text evidence="2">The sequence shown here is derived from an EMBL/GenBank/DDBJ whole genome shotgun (WGS) entry which is preliminary data.</text>
</comment>
<dbReference type="EMBL" id="BAABCS010000017">
    <property type="protein sequence ID" value="GAA4052349.1"/>
    <property type="molecule type" value="Genomic_DNA"/>
</dbReference>
<feature type="signal peptide" evidence="1">
    <location>
        <begin position="1"/>
        <end position="18"/>
    </location>
</feature>
<evidence type="ECO:0008006" key="4">
    <source>
        <dbReference type="Google" id="ProtNLM"/>
    </source>
</evidence>
<dbReference type="Proteomes" id="UP001500426">
    <property type="component" value="Unassembled WGS sequence"/>
</dbReference>
<dbReference type="SUPFAM" id="SSF53474">
    <property type="entry name" value="alpha/beta-Hydrolases"/>
    <property type="match status" value="1"/>
</dbReference>
<dbReference type="InterPro" id="IPR029058">
    <property type="entry name" value="AB_hydrolase_fold"/>
</dbReference>
<dbReference type="PANTHER" id="PTHR48098:SF6">
    <property type="entry name" value="FERRI-BACILLIBACTIN ESTERASE BESA"/>
    <property type="match status" value="1"/>
</dbReference>
<evidence type="ECO:0000313" key="3">
    <source>
        <dbReference type="Proteomes" id="UP001500426"/>
    </source>
</evidence>
<proteinExistence type="predicted"/>
<dbReference type="Pfam" id="PF00756">
    <property type="entry name" value="Esterase"/>
    <property type="match status" value="1"/>
</dbReference>
<sequence length="267" mass="30948">MKFILTLLFGILFCTSNAQESTASRQVSSFSIEAPQLKTIKKIWVYLPKDYDSNSKKKYPVIYMHDGQNLFDAKTSYVGEWNVDETLDSISAQVIVIGIEHGNEKRMEELTPFKHEKYGGGNADNYLDFIVKTLKPYVDKNYRTKTNANNTALFGSSLGGLVSFYGALKYPKIFGKVGCFSPSFWFNRKEIFELMEQTKTFKTKVYFLCGDKEGDDDMVRDLDNMEYQVNTKRCECKMLNKKIIVKNGQHNEKLWREGFKKAYLWLF</sequence>
<keyword evidence="1" id="KW-0732">Signal</keyword>
<evidence type="ECO:0000313" key="2">
    <source>
        <dbReference type="EMBL" id="GAA4052349.1"/>
    </source>
</evidence>
<dbReference type="Gene3D" id="3.40.50.1820">
    <property type="entry name" value="alpha/beta hydrolase"/>
    <property type="match status" value="1"/>
</dbReference>
<reference evidence="3" key="1">
    <citation type="journal article" date="2019" name="Int. J. Syst. Evol. Microbiol.">
        <title>The Global Catalogue of Microorganisms (GCM) 10K type strain sequencing project: providing services to taxonomists for standard genome sequencing and annotation.</title>
        <authorList>
            <consortium name="The Broad Institute Genomics Platform"/>
            <consortium name="The Broad Institute Genome Sequencing Center for Infectious Disease"/>
            <person name="Wu L."/>
            <person name="Ma J."/>
        </authorList>
    </citation>
    <scope>NUCLEOTIDE SEQUENCE [LARGE SCALE GENOMIC DNA]</scope>
    <source>
        <strain evidence="3">JCM 17068</strain>
    </source>
</reference>